<organism evidence="1 2">
    <name type="scientific">Tenacibaculum maritimum NCIMB 2154</name>
    <dbReference type="NCBI Taxonomy" id="1349785"/>
    <lineage>
        <taxon>Bacteria</taxon>
        <taxon>Pseudomonadati</taxon>
        <taxon>Bacteroidota</taxon>
        <taxon>Flavobacteriia</taxon>
        <taxon>Flavobacteriales</taxon>
        <taxon>Flavobacteriaceae</taxon>
        <taxon>Tenacibaculum</taxon>
    </lineage>
</organism>
<evidence type="ECO:0008006" key="3">
    <source>
        <dbReference type="Google" id="ProtNLM"/>
    </source>
</evidence>
<dbReference type="AlphaFoldDB" id="A0A2H1EDY4"/>
<name>A0A2H1EDY4_9FLAO</name>
<dbReference type="RefSeq" id="WP_100211830.1">
    <property type="nucleotide sequence ID" value="NZ_CP138495.1"/>
</dbReference>
<evidence type="ECO:0000313" key="2">
    <source>
        <dbReference type="Proteomes" id="UP000231564"/>
    </source>
</evidence>
<accession>A0A2H1EDY4</accession>
<dbReference type="PROSITE" id="PS51257">
    <property type="entry name" value="PROKAR_LIPOPROTEIN"/>
    <property type="match status" value="1"/>
</dbReference>
<sequence>MKSFIYLFIYLFICSCQLKVQKDKKENINHKKSIQSPIDSISIRLLTNIPLKTLPLTSKKLDTLYFYDDNLGYVVKKNIKKKKIDSIFFKLTKKRDNLNDNKGDYFYHFFYDDNRQFFPVYRINKEDYIIVGVLTFFYGENDIPGIQFELHSFNKKGEQLDCRLPLFRTDY</sequence>
<dbReference type="GeneID" id="47724365"/>
<keyword evidence="2" id="KW-1185">Reference proteome</keyword>
<protein>
    <recommendedName>
        <fullName evidence="3">Lipoprotein</fullName>
    </recommendedName>
</protein>
<reference evidence="1 2" key="1">
    <citation type="submission" date="2016-11" db="EMBL/GenBank/DDBJ databases">
        <authorList>
            <person name="Jaros S."/>
            <person name="Januszkiewicz K."/>
            <person name="Wedrychowicz H."/>
        </authorList>
    </citation>
    <scope>NUCLEOTIDE SEQUENCE [LARGE SCALE GENOMIC DNA]</scope>
    <source>
        <strain evidence="1">NCIMB 2154T</strain>
    </source>
</reference>
<evidence type="ECO:0000313" key="1">
    <source>
        <dbReference type="EMBL" id="SFZ84807.1"/>
    </source>
</evidence>
<dbReference type="Proteomes" id="UP000231564">
    <property type="component" value="Chromosome MARIT"/>
</dbReference>
<dbReference type="EMBL" id="LT634361">
    <property type="protein sequence ID" value="SFZ84807.1"/>
    <property type="molecule type" value="Genomic_DNA"/>
</dbReference>
<gene>
    <name evidence="1" type="ORF">MARIT_2919</name>
</gene>
<proteinExistence type="predicted"/>
<dbReference type="KEGG" id="tmar:MARIT_2919"/>